<proteinExistence type="predicted"/>
<keyword evidence="1" id="KW-1133">Transmembrane helix</keyword>
<protein>
    <submittedName>
        <fullName evidence="2">Putative ovule protein</fullName>
    </submittedName>
</protein>
<keyword evidence="1" id="KW-0472">Membrane</keyword>
<name>A0A0V0HWN9_SOLCH</name>
<reference evidence="2" key="1">
    <citation type="submission" date="2015-12" db="EMBL/GenBank/DDBJ databases">
        <title>Gene expression during late stages of embryo sac development: a critical building block for successful pollen-pistil interactions.</title>
        <authorList>
            <person name="Liu Y."/>
            <person name="Joly V."/>
            <person name="Sabar M."/>
            <person name="Matton D.P."/>
        </authorList>
    </citation>
    <scope>NUCLEOTIDE SEQUENCE</scope>
</reference>
<feature type="transmembrane region" description="Helical" evidence="1">
    <location>
        <begin position="23"/>
        <end position="49"/>
    </location>
</feature>
<dbReference type="EMBL" id="GEDG01014069">
    <property type="protein sequence ID" value="JAP24733.1"/>
    <property type="molecule type" value="Transcribed_RNA"/>
</dbReference>
<accession>A0A0V0HWN9</accession>
<evidence type="ECO:0000256" key="1">
    <source>
        <dbReference type="SAM" id="Phobius"/>
    </source>
</evidence>
<keyword evidence="1" id="KW-0812">Transmembrane</keyword>
<evidence type="ECO:0000313" key="2">
    <source>
        <dbReference type="EMBL" id="JAP24733.1"/>
    </source>
</evidence>
<sequence length="62" mass="7280">MECTEFCILDTAVRVQNRLKGSLFYLLDSIFSFIFTNILLHGSFIYLFAQIVSFLQRYDCTL</sequence>
<dbReference type="AlphaFoldDB" id="A0A0V0HWN9"/>
<organism evidence="2">
    <name type="scientific">Solanum chacoense</name>
    <name type="common">Chaco potato</name>
    <dbReference type="NCBI Taxonomy" id="4108"/>
    <lineage>
        <taxon>Eukaryota</taxon>
        <taxon>Viridiplantae</taxon>
        <taxon>Streptophyta</taxon>
        <taxon>Embryophyta</taxon>
        <taxon>Tracheophyta</taxon>
        <taxon>Spermatophyta</taxon>
        <taxon>Magnoliopsida</taxon>
        <taxon>eudicotyledons</taxon>
        <taxon>Gunneridae</taxon>
        <taxon>Pentapetalae</taxon>
        <taxon>asterids</taxon>
        <taxon>lamiids</taxon>
        <taxon>Solanales</taxon>
        <taxon>Solanaceae</taxon>
        <taxon>Solanoideae</taxon>
        <taxon>Solaneae</taxon>
        <taxon>Solanum</taxon>
    </lineage>
</organism>